<dbReference type="GO" id="GO:0016887">
    <property type="term" value="F:ATP hydrolysis activity"/>
    <property type="evidence" value="ECO:0007669"/>
    <property type="project" value="InterPro"/>
</dbReference>
<keyword evidence="2" id="KW-0813">Transport</keyword>
<evidence type="ECO:0000313" key="6">
    <source>
        <dbReference type="EMBL" id="OPX45199.1"/>
    </source>
</evidence>
<feature type="domain" description="ABC transporter" evidence="5">
    <location>
        <begin position="3"/>
        <end position="229"/>
    </location>
</feature>
<dbReference type="Gene3D" id="3.40.50.300">
    <property type="entry name" value="P-loop containing nucleotide triphosphate hydrolases"/>
    <property type="match status" value="1"/>
</dbReference>
<dbReference type="Proteomes" id="UP000191554">
    <property type="component" value="Unassembled WGS sequence"/>
</dbReference>
<dbReference type="STRING" id="48256.CLHUN_10860"/>
<dbReference type="GO" id="GO:0005524">
    <property type="term" value="F:ATP binding"/>
    <property type="evidence" value="ECO:0007669"/>
    <property type="project" value="UniProtKB-KW"/>
</dbReference>
<dbReference type="Pfam" id="PF13732">
    <property type="entry name" value="DrrA1-3_C"/>
    <property type="match status" value="1"/>
</dbReference>
<evidence type="ECO:0000259" key="5">
    <source>
        <dbReference type="PROSITE" id="PS50893"/>
    </source>
</evidence>
<dbReference type="OrthoDB" id="9801987at2"/>
<evidence type="ECO:0000256" key="2">
    <source>
        <dbReference type="ARBA" id="ARBA00022448"/>
    </source>
</evidence>
<evidence type="ECO:0000256" key="1">
    <source>
        <dbReference type="ARBA" id="ARBA00005417"/>
    </source>
</evidence>
<gene>
    <name evidence="6" type="primary">ecsA_1</name>
    <name evidence="6" type="ORF">CLHUN_10860</name>
</gene>
<dbReference type="SMART" id="SM00382">
    <property type="entry name" value="AAA"/>
    <property type="match status" value="1"/>
</dbReference>
<comment type="caution">
    <text evidence="6">The sequence shown here is derived from an EMBL/GenBank/DDBJ whole genome shotgun (WGS) entry which is preliminary data.</text>
</comment>
<keyword evidence="4 6" id="KW-0067">ATP-binding</keyword>
<dbReference type="InterPro" id="IPR017871">
    <property type="entry name" value="ABC_transporter-like_CS"/>
</dbReference>
<keyword evidence="3" id="KW-0547">Nucleotide-binding</keyword>
<dbReference type="InterPro" id="IPR027417">
    <property type="entry name" value="P-loop_NTPase"/>
</dbReference>
<organism evidence="6 7">
    <name type="scientific">Ruminiclostridium hungatei</name>
    <name type="common">Clostridium hungatei</name>
    <dbReference type="NCBI Taxonomy" id="48256"/>
    <lineage>
        <taxon>Bacteria</taxon>
        <taxon>Bacillati</taxon>
        <taxon>Bacillota</taxon>
        <taxon>Clostridia</taxon>
        <taxon>Eubacteriales</taxon>
        <taxon>Oscillospiraceae</taxon>
        <taxon>Ruminiclostridium</taxon>
    </lineage>
</organism>
<evidence type="ECO:0000256" key="3">
    <source>
        <dbReference type="ARBA" id="ARBA00022741"/>
    </source>
</evidence>
<comment type="similarity">
    <text evidence="1">Belongs to the ABC transporter superfamily.</text>
</comment>
<accession>A0A1V4SMT3</accession>
<dbReference type="InterPro" id="IPR025302">
    <property type="entry name" value="DrrA1/2-like_C"/>
</dbReference>
<keyword evidence="7" id="KW-1185">Reference proteome</keyword>
<evidence type="ECO:0000313" key="7">
    <source>
        <dbReference type="Proteomes" id="UP000191554"/>
    </source>
</evidence>
<dbReference type="PANTHER" id="PTHR42711:SF5">
    <property type="entry name" value="ABC TRANSPORTER ATP-BINDING PROTEIN NATA"/>
    <property type="match status" value="1"/>
</dbReference>
<dbReference type="PROSITE" id="PS50893">
    <property type="entry name" value="ABC_TRANSPORTER_2"/>
    <property type="match status" value="1"/>
</dbReference>
<sequence>MGLVVNGLSKSFNGNVVVKNLSFSCEEGKVFGLLGRNGSGKTTTLRMIMGIIKRDSGEVAWNGEKLSRQFERIGYLPEERGIYIKEKVSEQLIYFATLKGLSQKKAKSAVQYWLKKFNIEEYYDRKVETLSKGNQQKIQLIVSILHDPEIVLFDEPFSGLDPVNMEILKEVINELKVNGKCIVLSSHLMDFVEKYCEDVLLLKNGETIVSGKLSKIKGDYNRKNLIIRTGEDIRAVLDKKGIFVSEALENQYTAKVKDEQEAQGLLQQLVADDVSILRYELTEPTLHEIFIEKAGD</sequence>
<dbReference type="EMBL" id="MZGX01000005">
    <property type="protein sequence ID" value="OPX45199.1"/>
    <property type="molecule type" value="Genomic_DNA"/>
</dbReference>
<name>A0A1V4SMT3_RUMHU</name>
<dbReference type="InterPro" id="IPR003439">
    <property type="entry name" value="ABC_transporter-like_ATP-bd"/>
</dbReference>
<dbReference type="PROSITE" id="PS00211">
    <property type="entry name" value="ABC_TRANSPORTER_1"/>
    <property type="match status" value="1"/>
</dbReference>
<reference evidence="6 7" key="1">
    <citation type="submission" date="2017-03" db="EMBL/GenBank/DDBJ databases">
        <title>Genome sequence of Clostridium hungatei DSM 14427.</title>
        <authorList>
            <person name="Poehlein A."/>
            <person name="Daniel R."/>
        </authorList>
    </citation>
    <scope>NUCLEOTIDE SEQUENCE [LARGE SCALE GENOMIC DNA]</scope>
    <source>
        <strain evidence="6 7">DSM 14427</strain>
    </source>
</reference>
<dbReference type="RefSeq" id="WP_080063529.1">
    <property type="nucleotide sequence ID" value="NZ_MZGX01000005.1"/>
</dbReference>
<dbReference type="AlphaFoldDB" id="A0A1V4SMT3"/>
<dbReference type="SUPFAM" id="SSF52540">
    <property type="entry name" value="P-loop containing nucleoside triphosphate hydrolases"/>
    <property type="match status" value="1"/>
</dbReference>
<evidence type="ECO:0000256" key="4">
    <source>
        <dbReference type="ARBA" id="ARBA00022840"/>
    </source>
</evidence>
<proteinExistence type="inferred from homology"/>
<dbReference type="InterPro" id="IPR003593">
    <property type="entry name" value="AAA+_ATPase"/>
</dbReference>
<protein>
    <submittedName>
        <fullName evidence="6">ABC-type transporter ATP-binding protein EcsA</fullName>
    </submittedName>
</protein>
<dbReference type="PANTHER" id="PTHR42711">
    <property type="entry name" value="ABC TRANSPORTER ATP-BINDING PROTEIN"/>
    <property type="match status" value="1"/>
</dbReference>
<dbReference type="InterPro" id="IPR050763">
    <property type="entry name" value="ABC_transporter_ATP-binding"/>
</dbReference>
<dbReference type="Pfam" id="PF00005">
    <property type="entry name" value="ABC_tran"/>
    <property type="match status" value="1"/>
</dbReference>